<comment type="caution">
    <text evidence="2">The sequence shown here is derived from an EMBL/GenBank/DDBJ whole genome shotgun (WGS) entry which is preliminary data.</text>
</comment>
<keyword evidence="1" id="KW-0812">Transmembrane</keyword>
<keyword evidence="1" id="KW-0472">Membrane</keyword>
<evidence type="ECO:0000313" key="2">
    <source>
        <dbReference type="EMBL" id="KAA9007930.1"/>
    </source>
</evidence>
<organism evidence="2 3">
    <name type="scientific">Histidinibacterium aquaticum</name>
    <dbReference type="NCBI Taxonomy" id="2613962"/>
    <lineage>
        <taxon>Bacteria</taxon>
        <taxon>Pseudomonadati</taxon>
        <taxon>Pseudomonadota</taxon>
        <taxon>Alphaproteobacteria</taxon>
        <taxon>Rhodobacterales</taxon>
        <taxon>Paracoccaceae</taxon>
        <taxon>Histidinibacterium</taxon>
    </lineage>
</organism>
<reference evidence="2 3" key="1">
    <citation type="submission" date="2019-09" db="EMBL/GenBank/DDBJ databases">
        <authorList>
            <person name="Park J.-S."/>
            <person name="Choi H.-J."/>
        </authorList>
    </citation>
    <scope>NUCLEOTIDE SEQUENCE [LARGE SCALE GENOMIC DNA]</scope>
    <source>
        <strain evidence="2 3">176SS1-4</strain>
    </source>
</reference>
<evidence type="ECO:0008006" key="4">
    <source>
        <dbReference type="Google" id="ProtNLM"/>
    </source>
</evidence>
<dbReference type="EMBL" id="VYQE01000003">
    <property type="protein sequence ID" value="KAA9007930.1"/>
    <property type="molecule type" value="Genomic_DNA"/>
</dbReference>
<dbReference type="AlphaFoldDB" id="A0A5J5GIR5"/>
<evidence type="ECO:0000313" key="3">
    <source>
        <dbReference type="Proteomes" id="UP000326554"/>
    </source>
</evidence>
<name>A0A5J5GIR5_9RHOB</name>
<proteinExistence type="predicted"/>
<protein>
    <recommendedName>
        <fullName evidence="4">DUF2484 family protein</fullName>
    </recommendedName>
</protein>
<sequence length="75" mass="7645">MTAGGIALWIAVAVVAASLSRLVARLFWAFALAAGVLLLVHMRADPGEAALGLAALGGGWLAVRPLRRLLTGGLL</sequence>
<dbReference type="Proteomes" id="UP000326554">
    <property type="component" value="Unassembled WGS sequence"/>
</dbReference>
<evidence type="ECO:0000256" key="1">
    <source>
        <dbReference type="SAM" id="Phobius"/>
    </source>
</evidence>
<keyword evidence="1" id="KW-1133">Transmembrane helix</keyword>
<gene>
    <name evidence="2" type="ORF">F3S47_10445</name>
</gene>
<keyword evidence="3" id="KW-1185">Reference proteome</keyword>
<accession>A0A5J5GIR5</accession>
<feature type="transmembrane region" description="Helical" evidence="1">
    <location>
        <begin position="26"/>
        <end position="42"/>
    </location>
</feature>
<dbReference type="RefSeq" id="WP_150445213.1">
    <property type="nucleotide sequence ID" value="NZ_VYQE01000003.1"/>
</dbReference>